<dbReference type="AlphaFoldDB" id="F8N1P5"/>
<evidence type="ECO:0000313" key="2">
    <source>
        <dbReference type="Proteomes" id="UP000008065"/>
    </source>
</evidence>
<name>F8N1P5_NEUT8</name>
<dbReference type="GeneID" id="20824974"/>
<dbReference type="KEGG" id="nte:NEUTE1DRAFT126550"/>
<organism evidence="1 2">
    <name type="scientific">Neurospora tetrasperma (strain FGSC 2508 / ATCC MYA-4615 / P0657)</name>
    <dbReference type="NCBI Taxonomy" id="510951"/>
    <lineage>
        <taxon>Eukaryota</taxon>
        <taxon>Fungi</taxon>
        <taxon>Dikarya</taxon>
        <taxon>Ascomycota</taxon>
        <taxon>Pezizomycotina</taxon>
        <taxon>Sordariomycetes</taxon>
        <taxon>Sordariomycetidae</taxon>
        <taxon>Sordariales</taxon>
        <taxon>Sordariaceae</taxon>
        <taxon>Neurospora</taxon>
    </lineage>
</organism>
<accession>F8N1P5</accession>
<dbReference type="Proteomes" id="UP000008065">
    <property type="component" value="Unassembled WGS sequence"/>
</dbReference>
<evidence type="ECO:0000313" key="1">
    <source>
        <dbReference type="EMBL" id="EGO53171.1"/>
    </source>
</evidence>
<proteinExistence type="predicted"/>
<dbReference type="EMBL" id="GL891382">
    <property type="protein sequence ID" value="EGO53171.1"/>
    <property type="molecule type" value="Genomic_DNA"/>
</dbReference>
<dbReference type="OrthoDB" id="10320041at2759"/>
<dbReference type="HOGENOM" id="CLU_1713786_0_0_1"/>
<protein>
    <submittedName>
        <fullName evidence="1">Uncharacterized protein</fullName>
    </submittedName>
</protein>
<dbReference type="RefSeq" id="XP_009856791.1">
    <property type="nucleotide sequence ID" value="XM_009858489.1"/>
</dbReference>
<sequence length="144" mass="15289">MPGVLPSVRQGGSDAVVPGIFADILSRSGEASGCGRTRMVIAGALKNPSELWGPGPLGMTHCLQPASMLQILVVQEFHDTFTLETLHGASELPEVLSRPDGNSVPVKPNTIGLQPITTRSINTEDFASGAFAILRCNCERNMFN</sequence>
<keyword evidence="2" id="KW-1185">Reference proteome</keyword>
<gene>
    <name evidence="1" type="ORF">NEUTE1DRAFT_126550</name>
</gene>
<reference evidence="2" key="1">
    <citation type="journal article" date="2011" name="Genetics">
        <title>Massive changes in genome architecture accompany the transition to self-fertility in the filamentous fungus Neurospora tetrasperma.</title>
        <authorList>
            <person name="Ellison C.E."/>
            <person name="Stajich J.E."/>
            <person name="Jacobson D.J."/>
            <person name="Natvig D.O."/>
            <person name="Lapidus A."/>
            <person name="Foster B."/>
            <person name="Aerts A."/>
            <person name="Riley R."/>
            <person name="Lindquist E.A."/>
            <person name="Grigoriev I.V."/>
            <person name="Taylor J.W."/>
        </authorList>
    </citation>
    <scope>NUCLEOTIDE SEQUENCE [LARGE SCALE GENOMIC DNA]</scope>
    <source>
        <strain evidence="2">FGSC 2508 / P0657</strain>
    </source>
</reference>
<dbReference type="VEuPathDB" id="FungiDB:NEUTE1DRAFT_126550"/>